<evidence type="ECO:0000259" key="4">
    <source>
        <dbReference type="PROSITE" id="PS50222"/>
    </source>
</evidence>
<dbReference type="InterPro" id="IPR028846">
    <property type="entry name" value="Recoverin"/>
</dbReference>
<dbReference type="InterPro" id="IPR011992">
    <property type="entry name" value="EF-hand-dom_pair"/>
</dbReference>
<dbReference type="InterPro" id="IPR002048">
    <property type="entry name" value="EF_hand_dom"/>
</dbReference>
<keyword evidence="1" id="KW-0479">Metal-binding</keyword>
<comment type="caution">
    <text evidence="5">The sequence shown here is derived from an EMBL/GenBank/DDBJ whole genome shotgun (WGS) entry which is preliminary data.</text>
</comment>
<protein>
    <recommendedName>
        <fullName evidence="4">EF-hand domain-containing protein</fullName>
    </recommendedName>
</protein>
<gene>
    <name evidence="5" type="ORF">XAT740_LOCUS63023</name>
</gene>
<dbReference type="SMART" id="SM00054">
    <property type="entry name" value="EFh"/>
    <property type="match status" value="2"/>
</dbReference>
<keyword evidence="2" id="KW-0677">Repeat</keyword>
<dbReference type="PROSITE" id="PS00018">
    <property type="entry name" value="EF_HAND_1"/>
    <property type="match status" value="2"/>
</dbReference>
<organism evidence="5 6">
    <name type="scientific">Adineta ricciae</name>
    <name type="common">Rotifer</name>
    <dbReference type="NCBI Taxonomy" id="249248"/>
    <lineage>
        <taxon>Eukaryota</taxon>
        <taxon>Metazoa</taxon>
        <taxon>Spiralia</taxon>
        <taxon>Gnathifera</taxon>
        <taxon>Rotifera</taxon>
        <taxon>Eurotatoria</taxon>
        <taxon>Bdelloidea</taxon>
        <taxon>Adinetida</taxon>
        <taxon>Adinetidae</taxon>
        <taxon>Adineta</taxon>
    </lineage>
</organism>
<accession>A0A816HQP6</accession>
<sequence>QLAKLKLRARKPLRSSSLLNVGRQKTYTNDLSENDIIHLMNETGFTREQILLWHSDFLRDCPDGRLSKAKFIDIYKQFYKKGQVAKFCEHAFRVFDRDGSGFIDFVEFLIAVSMTSTKDPERKTELFFSMYDIDRNGLIDESEMRCVVEVSFKGVIIVKILT</sequence>
<dbReference type="EMBL" id="CAJNOR010018653">
    <property type="protein sequence ID" value="CAF1688819.1"/>
    <property type="molecule type" value="Genomic_DNA"/>
</dbReference>
<name>A0A816HQP6_ADIRI</name>
<feature type="non-terminal residue" evidence="5">
    <location>
        <position position="1"/>
    </location>
</feature>
<dbReference type="SUPFAM" id="SSF47473">
    <property type="entry name" value="EF-hand"/>
    <property type="match status" value="1"/>
</dbReference>
<feature type="domain" description="EF-hand" evidence="4">
    <location>
        <begin position="119"/>
        <end position="154"/>
    </location>
</feature>
<keyword evidence="6" id="KW-1185">Reference proteome</keyword>
<dbReference type="Pfam" id="PF13499">
    <property type="entry name" value="EF-hand_7"/>
    <property type="match status" value="1"/>
</dbReference>
<evidence type="ECO:0000256" key="2">
    <source>
        <dbReference type="ARBA" id="ARBA00022737"/>
    </source>
</evidence>
<evidence type="ECO:0000313" key="6">
    <source>
        <dbReference type="Proteomes" id="UP000663828"/>
    </source>
</evidence>
<dbReference type="InterPro" id="IPR018247">
    <property type="entry name" value="EF_Hand_1_Ca_BS"/>
</dbReference>
<dbReference type="Gene3D" id="1.10.238.10">
    <property type="entry name" value="EF-hand"/>
    <property type="match status" value="1"/>
</dbReference>
<evidence type="ECO:0000313" key="5">
    <source>
        <dbReference type="EMBL" id="CAF1688819.1"/>
    </source>
</evidence>
<feature type="domain" description="EF-hand" evidence="4">
    <location>
        <begin position="83"/>
        <end position="118"/>
    </location>
</feature>
<keyword evidence="3" id="KW-0106">Calcium</keyword>
<dbReference type="GO" id="GO:0005509">
    <property type="term" value="F:calcium ion binding"/>
    <property type="evidence" value="ECO:0007669"/>
    <property type="project" value="InterPro"/>
</dbReference>
<dbReference type="PANTHER" id="PTHR23055:SF69">
    <property type="entry name" value="NEURONAL CALCIUM SENSOR 2"/>
    <property type="match status" value="1"/>
</dbReference>
<proteinExistence type="predicted"/>
<evidence type="ECO:0000256" key="1">
    <source>
        <dbReference type="ARBA" id="ARBA00022723"/>
    </source>
</evidence>
<evidence type="ECO:0000256" key="3">
    <source>
        <dbReference type="ARBA" id="ARBA00022837"/>
    </source>
</evidence>
<dbReference type="PANTHER" id="PTHR23055">
    <property type="entry name" value="CALCIUM BINDING PROTEINS"/>
    <property type="match status" value="1"/>
</dbReference>
<dbReference type="PROSITE" id="PS50222">
    <property type="entry name" value="EF_HAND_2"/>
    <property type="match status" value="2"/>
</dbReference>
<dbReference type="PRINTS" id="PR00450">
    <property type="entry name" value="RECOVERIN"/>
</dbReference>
<dbReference type="AlphaFoldDB" id="A0A816HQP6"/>
<dbReference type="CDD" id="cd00051">
    <property type="entry name" value="EFh"/>
    <property type="match status" value="1"/>
</dbReference>
<reference evidence="5" key="1">
    <citation type="submission" date="2021-02" db="EMBL/GenBank/DDBJ databases">
        <authorList>
            <person name="Nowell W R."/>
        </authorList>
    </citation>
    <scope>NUCLEOTIDE SEQUENCE</scope>
</reference>
<dbReference type="Proteomes" id="UP000663828">
    <property type="component" value="Unassembled WGS sequence"/>
</dbReference>